<feature type="transmembrane region" description="Helical" evidence="1">
    <location>
        <begin position="60"/>
        <end position="78"/>
    </location>
</feature>
<keyword evidence="3" id="KW-1185">Reference proteome</keyword>
<keyword evidence="1" id="KW-0472">Membrane</keyword>
<keyword evidence="1" id="KW-1133">Transmembrane helix</keyword>
<proteinExistence type="predicted"/>
<accession>A0A016T9T1</accession>
<dbReference type="OrthoDB" id="17328at2759"/>
<dbReference type="Proteomes" id="UP000024635">
    <property type="component" value="Unassembled WGS sequence"/>
</dbReference>
<organism evidence="2 3">
    <name type="scientific">Ancylostoma ceylanicum</name>
    <dbReference type="NCBI Taxonomy" id="53326"/>
    <lineage>
        <taxon>Eukaryota</taxon>
        <taxon>Metazoa</taxon>
        <taxon>Ecdysozoa</taxon>
        <taxon>Nematoda</taxon>
        <taxon>Chromadorea</taxon>
        <taxon>Rhabditida</taxon>
        <taxon>Rhabditina</taxon>
        <taxon>Rhabditomorpha</taxon>
        <taxon>Strongyloidea</taxon>
        <taxon>Ancylostomatidae</taxon>
        <taxon>Ancylostomatinae</taxon>
        <taxon>Ancylostoma</taxon>
    </lineage>
</organism>
<reference evidence="3" key="1">
    <citation type="journal article" date="2015" name="Nat. Genet.">
        <title>The genome and transcriptome of the zoonotic hookworm Ancylostoma ceylanicum identify infection-specific gene families.</title>
        <authorList>
            <person name="Schwarz E.M."/>
            <person name="Hu Y."/>
            <person name="Antoshechkin I."/>
            <person name="Miller M.M."/>
            <person name="Sternberg P.W."/>
            <person name="Aroian R.V."/>
        </authorList>
    </citation>
    <scope>NUCLEOTIDE SEQUENCE</scope>
    <source>
        <strain evidence="3">HY135</strain>
    </source>
</reference>
<evidence type="ECO:0000313" key="3">
    <source>
        <dbReference type="Proteomes" id="UP000024635"/>
    </source>
</evidence>
<name>A0A016T9T1_9BILA</name>
<dbReference type="EMBL" id="JARK01001458">
    <property type="protein sequence ID" value="EYB99432.1"/>
    <property type="molecule type" value="Genomic_DNA"/>
</dbReference>
<comment type="caution">
    <text evidence="2">The sequence shown here is derived from an EMBL/GenBank/DDBJ whole genome shotgun (WGS) entry which is preliminary data.</text>
</comment>
<keyword evidence="1" id="KW-0812">Transmembrane</keyword>
<dbReference type="AlphaFoldDB" id="A0A016T9T1"/>
<sequence>MQIGRRLSGKVVGRNFRLARQWRRMLRAMERNEQNRKRRCLSGLIFRSLGAFEPEKAGDYTWTAFGLCVFLLYHFIVLQGMAMVRSFGTILVF</sequence>
<gene>
    <name evidence="2" type="primary">Acey_s0122.g1049</name>
    <name evidence="2" type="synonym">Acey-C35C5.10</name>
    <name evidence="2" type="ORF">Y032_0122g1049</name>
</gene>
<protein>
    <submittedName>
        <fullName evidence="2">Uncharacterized protein</fullName>
    </submittedName>
</protein>
<evidence type="ECO:0000256" key="1">
    <source>
        <dbReference type="SAM" id="Phobius"/>
    </source>
</evidence>
<evidence type="ECO:0000313" key="2">
    <source>
        <dbReference type="EMBL" id="EYB99432.1"/>
    </source>
</evidence>